<sequence length="234" mass="26614">MAQSKAITNKSLVFKVTRRTPELITPAVSTPYEFKELSNIDDQEALRFHIPIILFYRNNNSSKSTVVGRQDPARVIKEAVAKALVPYYPFAGRLREKPERKLVVECNGEGIIFIEADADVTLEEFGDIIQPPFPLKQLFYDVTRLKCGAFILALRLNHTVADAAGIVQFLNAMVELAHGAQTPSIQPVWERHLFNIPNSPRVILEQREYDELDFIKATITPLLEDIMVHKSFFF</sequence>
<dbReference type="AlphaFoldDB" id="A0A0J8B5T6"/>
<dbReference type="eggNOG" id="ENOG502QUSI">
    <property type="taxonomic scope" value="Eukaryota"/>
</dbReference>
<dbReference type="GO" id="GO:0016740">
    <property type="term" value="F:transferase activity"/>
    <property type="evidence" value="ECO:0007669"/>
    <property type="project" value="UniProtKB-KW"/>
</dbReference>
<dbReference type="PANTHER" id="PTHR31147">
    <property type="entry name" value="ACYL TRANSFERASE 4"/>
    <property type="match status" value="1"/>
</dbReference>
<protein>
    <submittedName>
        <fullName evidence="3">Uncharacterized protein</fullName>
    </submittedName>
</protein>
<evidence type="ECO:0000256" key="2">
    <source>
        <dbReference type="ARBA" id="ARBA00022679"/>
    </source>
</evidence>
<feature type="non-terminal residue" evidence="3">
    <location>
        <position position="234"/>
    </location>
</feature>
<evidence type="ECO:0000313" key="3">
    <source>
        <dbReference type="EMBL" id="KMS95172.1"/>
    </source>
</evidence>
<dbReference type="Pfam" id="PF02458">
    <property type="entry name" value="Transferase"/>
    <property type="match status" value="1"/>
</dbReference>
<accession>A0A0J8B5T6</accession>
<name>A0A0J8B5T6_BETVV</name>
<organism evidence="3 4">
    <name type="scientific">Beta vulgaris subsp. vulgaris</name>
    <name type="common">Beet</name>
    <dbReference type="NCBI Taxonomy" id="3555"/>
    <lineage>
        <taxon>Eukaryota</taxon>
        <taxon>Viridiplantae</taxon>
        <taxon>Streptophyta</taxon>
        <taxon>Embryophyta</taxon>
        <taxon>Tracheophyta</taxon>
        <taxon>Spermatophyta</taxon>
        <taxon>Magnoliopsida</taxon>
        <taxon>eudicotyledons</taxon>
        <taxon>Gunneridae</taxon>
        <taxon>Pentapetalae</taxon>
        <taxon>Caryophyllales</taxon>
        <taxon>Chenopodiaceae</taxon>
        <taxon>Betoideae</taxon>
        <taxon>Beta</taxon>
    </lineage>
</organism>
<proteinExistence type="inferred from homology"/>
<dbReference type="InterPro" id="IPR023213">
    <property type="entry name" value="CAT-like_dom_sf"/>
</dbReference>
<evidence type="ECO:0000256" key="1">
    <source>
        <dbReference type="ARBA" id="ARBA00009861"/>
    </source>
</evidence>
<dbReference type="OMA" id="CEYEMEL"/>
<dbReference type="Gramene" id="KMS95172">
    <property type="protein sequence ID" value="KMS95172"/>
    <property type="gene ID" value="BVRB_011590"/>
</dbReference>
<dbReference type="PANTHER" id="PTHR31147:SF66">
    <property type="entry name" value="OS05G0315700 PROTEIN"/>
    <property type="match status" value="1"/>
</dbReference>
<dbReference type="Gene3D" id="3.30.559.10">
    <property type="entry name" value="Chloramphenicol acetyltransferase-like domain"/>
    <property type="match status" value="1"/>
</dbReference>
<dbReference type="EMBL" id="KQ090525">
    <property type="protein sequence ID" value="KMS95172.1"/>
    <property type="molecule type" value="Genomic_DNA"/>
</dbReference>
<reference evidence="3 4" key="1">
    <citation type="journal article" date="2014" name="Nature">
        <title>The genome of the recently domesticated crop plant sugar beet (Beta vulgaris).</title>
        <authorList>
            <person name="Dohm J.C."/>
            <person name="Minoche A.E."/>
            <person name="Holtgrawe D."/>
            <person name="Capella-Gutierrez S."/>
            <person name="Zakrzewski F."/>
            <person name="Tafer H."/>
            <person name="Rupp O."/>
            <person name="Sorensen T.R."/>
            <person name="Stracke R."/>
            <person name="Reinhardt R."/>
            <person name="Goesmann A."/>
            <person name="Kraft T."/>
            <person name="Schulz B."/>
            <person name="Stadler P.F."/>
            <person name="Schmidt T."/>
            <person name="Gabaldon T."/>
            <person name="Lehrach H."/>
            <person name="Weisshaar B."/>
            <person name="Himmelbauer H."/>
        </authorList>
    </citation>
    <scope>NUCLEOTIDE SEQUENCE [LARGE SCALE GENOMIC DNA]</scope>
    <source>
        <tissue evidence="3">Taproot</tissue>
    </source>
</reference>
<dbReference type="InterPro" id="IPR050898">
    <property type="entry name" value="Plant_acyltransferase"/>
</dbReference>
<evidence type="ECO:0000313" key="4">
    <source>
        <dbReference type="Proteomes" id="UP000035740"/>
    </source>
</evidence>
<dbReference type="OrthoDB" id="444127at2759"/>
<gene>
    <name evidence="3" type="ORF">BVRB_011590</name>
</gene>
<comment type="similarity">
    <text evidence="1">Belongs to the plant acyltransferase family.</text>
</comment>
<keyword evidence="4" id="KW-1185">Reference proteome</keyword>
<dbReference type="Proteomes" id="UP000035740">
    <property type="component" value="Unassembled WGS sequence"/>
</dbReference>
<keyword evidence="2" id="KW-0808">Transferase</keyword>